<feature type="region of interest" description="Disordered" evidence="8">
    <location>
        <begin position="1"/>
        <end position="25"/>
    </location>
</feature>
<dbReference type="SUPFAM" id="SSF57667">
    <property type="entry name" value="beta-beta-alpha zinc fingers"/>
    <property type="match status" value="1"/>
</dbReference>
<dbReference type="GO" id="GO:0000981">
    <property type="term" value="F:DNA-binding transcription factor activity, RNA polymerase II-specific"/>
    <property type="evidence" value="ECO:0007669"/>
    <property type="project" value="TreeGrafter"/>
</dbReference>
<dbReference type="Pfam" id="PF00096">
    <property type="entry name" value="zf-C2H2"/>
    <property type="match status" value="1"/>
</dbReference>
<dbReference type="PANTHER" id="PTHR24388:SF54">
    <property type="entry name" value="PROTEIN ESCARGOT"/>
    <property type="match status" value="1"/>
</dbReference>
<dbReference type="GO" id="GO:0000978">
    <property type="term" value="F:RNA polymerase II cis-regulatory region sequence-specific DNA binding"/>
    <property type="evidence" value="ECO:0007669"/>
    <property type="project" value="TreeGrafter"/>
</dbReference>
<dbReference type="AlphaFoldDB" id="A0A409YS79"/>
<dbReference type="SMART" id="SM00355">
    <property type="entry name" value="ZnF_C2H2"/>
    <property type="match status" value="3"/>
</dbReference>
<name>A0A409YS79_9AGAR</name>
<dbReference type="PANTHER" id="PTHR24388">
    <property type="entry name" value="ZINC FINGER PROTEIN"/>
    <property type="match status" value="1"/>
</dbReference>
<evidence type="ECO:0000256" key="7">
    <source>
        <dbReference type="PROSITE-ProRule" id="PRU00042"/>
    </source>
</evidence>
<dbReference type="InterPro" id="IPR036236">
    <property type="entry name" value="Znf_C2H2_sf"/>
</dbReference>
<evidence type="ECO:0000256" key="4">
    <source>
        <dbReference type="ARBA" id="ARBA00022771"/>
    </source>
</evidence>
<feature type="domain" description="C2H2-type" evidence="9">
    <location>
        <begin position="60"/>
        <end position="89"/>
    </location>
</feature>
<dbReference type="InParanoid" id="A0A409YS79"/>
<sequence length="359" mass="39714">MAPQRTRDNSDSGSGSQSYPQFGSRRAQAINKDACTVCGKVLSRKYDLQRHIKSHQPKDKACPYPGCDFKARSEDNLDIHIRRHTDYKPFVCQDDPGKCTYASYDAAGLHRHRKNLHGYVPNKGSGPKAKARPRHLPVTVLDHLAENDNESAQEDSNVFSAGKRAGKRRESDEEELDQLHPSSDESASAVFGAPLNTYPFSDNQQLAVPPFWAVNPADQSLESLQGWNVDSDVKLEESGHLPLELQGQGSQDVYSYVNPGENDLSVAAPAFDVDQVAANPFNTNSFPTEEDGISFDALETQNAFESMLMGYRWIQVPMGWVFANPALMPLEYPSQNALLQAGESWTVSDGIDAQQLNLQ</sequence>
<feature type="domain" description="C2H2-type" evidence="9">
    <location>
        <begin position="33"/>
        <end position="60"/>
    </location>
</feature>
<dbReference type="GO" id="GO:0005634">
    <property type="term" value="C:nucleus"/>
    <property type="evidence" value="ECO:0007669"/>
    <property type="project" value="UniProtKB-SubCell"/>
</dbReference>
<evidence type="ECO:0000256" key="1">
    <source>
        <dbReference type="ARBA" id="ARBA00004123"/>
    </source>
</evidence>
<keyword evidence="6" id="KW-0539">Nucleus</keyword>
<proteinExistence type="predicted"/>
<dbReference type="PROSITE" id="PS50157">
    <property type="entry name" value="ZINC_FINGER_C2H2_2"/>
    <property type="match status" value="2"/>
</dbReference>
<dbReference type="STRING" id="181874.A0A409YS79"/>
<evidence type="ECO:0000256" key="6">
    <source>
        <dbReference type="ARBA" id="ARBA00023242"/>
    </source>
</evidence>
<feature type="region of interest" description="Disordered" evidence="8">
    <location>
        <begin position="147"/>
        <end position="188"/>
    </location>
</feature>
<reference evidence="10 11" key="1">
    <citation type="journal article" date="2018" name="Evol. Lett.">
        <title>Horizontal gene cluster transfer increased hallucinogenic mushroom diversity.</title>
        <authorList>
            <person name="Reynolds H.T."/>
            <person name="Vijayakumar V."/>
            <person name="Gluck-Thaler E."/>
            <person name="Korotkin H.B."/>
            <person name="Matheny P.B."/>
            <person name="Slot J.C."/>
        </authorList>
    </citation>
    <scope>NUCLEOTIDE SEQUENCE [LARGE SCALE GENOMIC DNA]</scope>
    <source>
        <strain evidence="10 11">2629</strain>
    </source>
</reference>
<keyword evidence="5" id="KW-0862">Zinc</keyword>
<evidence type="ECO:0000256" key="8">
    <source>
        <dbReference type="SAM" id="MobiDB-lite"/>
    </source>
</evidence>
<dbReference type="PROSITE" id="PS00028">
    <property type="entry name" value="ZINC_FINGER_C2H2_1"/>
    <property type="match status" value="1"/>
</dbReference>
<keyword evidence="4 7" id="KW-0863">Zinc-finger</keyword>
<protein>
    <recommendedName>
        <fullName evidence="9">C2H2-type domain-containing protein</fullName>
    </recommendedName>
</protein>
<dbReference type="GO" id="GO:0008270">
    <property type="term" value="F:zinc ion binding"/>
    <property type="evidence" value="ECO:0007669"/>
    <property type="project" value="UniProtKB-KW"/>
</dbReference>
<dbReference type="InterPro" id="IPR050527">
    <property type="entry name" value="Snail/Krueppel_Znf"/>
</dbReference>
<keyword evidence="11" id="KW-1185">Reference proteome</keyword>
<evidence type="ECO:0000313" key="10">
    <source>
        <dbReference type="EMBL" id="PPR05874.1"/>
    </source>
</evidence>
<dbReference type="Gene3D" id="3.30.160.60">
    <property type="entry name" value="Classic Zinc Finger"/>
    <property type="match status" value="1"/>
</dbReference>
<gene>
    <name evidence="10" type="ORF">CVT24_006628</name>
</gene>
<comment type="subcellular location">
    <subcellularLocation>
        <location evidence="1">Nucleus</location>
    </subcellularLocation>
</comment>
<dbReference type="EMBL" id="NHTK01000748">
    <property type="protein sequence ID" value="PPR05874.1"/>
    <property type="molecule type" value="Genomic_DNA"/>
</dbReference>
<feature type="compositionally biased region" description="Basic and acidic residues" evidence="8">
    <location>
        <begin position="1"/>
        <end position="10"/>
    </location>
</feature>
<dbReference type="InterPro" id="IPR013087">
    <property type="entry name" value="Znf_C2H2_type"/>
</dbReference>
<evidence type="ECO:0000259" key="9">
    <source>
        <dbReference type="PROSITE" id="PS50157"/>
    </source>
</evidence>
<dbReference type="Proteomes" id="UP000284842">
    <property type="component" value="Unassembled WGS sequence"/>
</dbReference>
<evidence type="ECO:0000256" key="3">
    <source>
        <dbReference type="ARBA" id="ARBA00022737"/>
    </source>
</evidence>
<comment type="caution">
    <text evidence="10">The sequence shown here is derived from an EMBL/GenBank/DDBJ whole genome shotgun (WGS) entry which is preliminary data.</text>
</comment>
<dbReference type="OrthoDB" id="654211at2759"/>
<keyword evidence="3" id="KW-0677">Repeat</keyword>
<evidence type="ECO:0000256" key="5">
    <source>
        <dbReference type="ARBA" id="ARBA00022833"/>
    </source>
</evidence>
<evidence type="ECO:0000256" key="2">
    <source>
        <dbReference type="ARBA" id="ARBA00022723"/>
    </source>
</evidence>
<keyword evidence="2" id="KW-0479">Metal-binding</keyword>
<evidence type="ECO:0000313" key="11">
    <source>
        <dbReference type="Proteomes" id="UP000284842"/>
    </source>
</evidence>
<feature type="compositionally biased region" description="Polar residues" evidence="8">
    <location>
        <begin position="11"/>
        <end position="21"/>
    </location>
</feature>
<organism evidence="10 11">
    <name type="scientific">Panaeolus cyanescens</name>
    <dbReference type="NCBI Taxonomy" id="181874"/>
    <lineage>
        <taxon>Eukaryota</taxon>
        <taxon>Fungi</taxon>
        <taxon>Dikarya</taxon>
        <taxon>Basidiomycota</taxon>
        <taxon>Agaricomycotina</taxon>
        <taxon>Agaricomycetes</taxon>
        <taxon>Agaricomycetidae</taxon>
        <taxon>Agaricales</taxon>
        <taxon>Agaricineae</taxon>
        <taxon>Galeropsidaceae</taxon>
        <taxon>Panaeolus</taxon>
    </lineage>
</organism>
<accession>A0A409YS79</accession>